<evidence type="ECO:0000313" key="2">
    <source>
        <dbReference type="Proteomes" id="UP001195483"/>
    </source>
</evidence>
<reference evidence="1" key="2">
    <citation type="journal article" date="2021" name="Genome Biol. Evol.">
        <title>Developing a high-quality reference genome for a parasitic bivalve with doubly uniparental inheritance (Bivalvia: Unionida).</title>
        <authorList>
            <person name="Smith C.H."/>
        </authorList>
    </citation>
    <scope>NUCLEOTIDE SEQUENCE</scope>
    <source>
        <strain evidence="1">CHS0354</strain>
        <tissue evidence="1">Mantle</tissue>
    </source>
</reference>
<comment type="caution">
    <text evidence="1">The sequence shown here is derived from an EMBL/GenBank/DDBJ whole genome shotgun (WGS) entry which is preliminary data.</text>
</comment>
<protein>
    <submittedName>
        <fullName evidence="1">Uncharacterized protein</fullName>
    </submittedName>
</protein>
<sequence>MHDVLTERMIEYRGITCTILEESSQKYTRLLVSSLGKVCCKGETFHTCLENCRRRYSGESGPDTVSLPKKSLLKRVANRTRANLRPEEPRALDFELNEDFITAPDFLVADIRVDGERHFLLATELVRTSAISEAVVLGKPFRKQGQLMSVHAFFIERNGARKQLPLVFCLMSRKTKPVYLALSYYVKSFFLSTVINFIDIYSILTGEYYKINIYDEAMS</sequence>
<keyword evidence="2" id="KW-1185">Reference proteome</keyword>
<gene>
    <name evidence="1" type="ORF">CHS0354_016702</name>
</gene>
<reference evidence="1" key="1">
    <citation type="journal article" date="2021" name="Genome Biol. Evol.">
        <title>A High-Quality Reference Genome for a Parasitic Bivalve with Doubly Uniparental Inheritance (Bivalvia: Unionida).</title>
        <authorList>
            <person name="Smith C.H."/>
        </authorList>
    </citation>
    <scope>NUCLEOTIDE SEQUENCE</scope>
    <source>
        <strain evidence="1">CHS0354</strain>
    </source>
</reference>
<organism evidence="1 2">
    <name type="scientific">Potamilus streckersoni</name>
    <dbReference type="NCBI Taxonomy" id="2493646"/>
    <lineage>
        <taxon>Eukaryota</taxon>
        <taxon>Metazoa</taxon>
        <taxon>Spiralia</taxon>
        <taxon>Lophotrochozoa</taxon>
        <taxon>Mollusca</taxon>
        <taxon>Bivalvia</taxon>
        <taxon>Autobranchia</taxon>
        <taxon>Heteroconchia</taxon>
        <taxon>Palaeoheterodonta</taxon>
        <taxon>Unionida</taxon>
        <taxon>Unionoidea</taxon>
        <taxon>Unionidae</taxon>
        <taxon>Ambleminae</taxon>
        <taxon>Lampsilini</taxon>
        <taxon>Potamilus</taxon>
    </lineage>
</organism>
<dbReference type="Proteomes" id="UP001195483">
    <property type="component" value="Unassembled WGS sequence"/>
</dbReference>
<proteinExistence type="predicted"/>
<dbReference type="EMBL" id="JAEAOA010001029">
    <property type="protein sequence ID" value="KAK3610942.1"/>
    <property type="molecule type" value="Genomic_DNA"/>
</dbReference>
<name>A0AAE0TIA0_9BIVA</name>
<evidence type="ECO:0000313" key="1">
    <source>
        <dbReference type="EMBL" id="KAK3610942.1"/>
    </source>
</evidence>
<dbReference type="AlphaFoldDB" id="A0AAE0TIA0"/>
<reference evidence="1" key="3">
    <citation type="submission" date="2023-05" db="EMBL/GenBank/DDBJ databases">
        <authorList>
            <person name="Smith C.H."/>
        </authorList>
    </citation>
    <scope>NUCLEOTIDE SEQUENCE</scope>
    <source>
        <strain evidence="1">CHS0354</strain>
        <tissue evidence="1">Mantle</tissue>
    </source>
</reference>
<accession>A0AAE0TIA0</accession>